<protein>
    <submittedName>
        <fullName evidence="2">Uncharacterized protein</fullName>
    </submittedName>
</protein>
<feature type="transmembrane region" description="Helical" evidence="1">
    <location>
        <begin position="69"/>
        <end position="89"/>
    </location>
</feature>
<keyword evidence="3" id="KW-1185">Reference proteome</keyword>
<accession>A0A0K1RBS5</accession>
<keyword evidence="1" id="KW-0472">Membrane</keyword>
<evidence type="ECO:0000256" key="1">
    <source>
        <dbReference type="SAM" id="Phobius"/>
    </source>
</evidence>
<dbReference type="Proteomes" id="UP000060016">
    <property type="component" value="Chromosome"/>
</dbReference>
<gene>
    <name evidence="2" type="ORF">AK829_06535</name>
</gene>
<organism evidence="2 3">
    <name type="scientific">Corynebacterium riegelii</name>
    <dbReference type="NCBI Taxonomy" id="156976"/>
    <lineage>
        <taxon>Bacteria</taxon>
        <taxon>Bacillati</taxon>
        <taxon>Actinomycetota</taxon>
        <taxon>Actinomycetes</taxon>
        <taxon>Mycobacteriales</taxon>
        <taxon>Corynebacteriaceae</taxon>
        <taxon>Corynebacterium</taxon>
    </lineage>
</organism>
<proteinExistence type="predicted"/>
<evidence type="ECO:0000313" key="2">
    <source>
        <dbReference type="EMBL" id="AKV58880.1"/>
    </source>
</evidence>
<keyword evidence="1" id="KW-0812">Transmembrane</keyword>
<name>A0A0K1RBS5_9CORY</name>
<keyword evidence="1" id="KW-1133">Transmembrane helix</keyword>
<dbReference type="AlphaFoldDB" id="A0A0K1RBS5"/>
<sequence length="92" mass="10268">MALLAETQRDPHWVARRNFQAEVAELAVFYFGRVPLRWQLYLEDLLAADVDEAGAKPRFLLRGAVEVRAALWGFVLASVVFAIGLAIGLEVL</sequence>
<reference evidence="2 3" key="1">
    <citation type="submission" date="2015-08" db="EMBL/GenBank/DDBJ databases">
        <authorList>
            <person name="Babu N.S."/>
            <person name="Beckwith C.J."/>
            <person name="Beseler K.G."/>
            <person name="Brison A."/>
            <person name="Carone J.V."/>
            <person name="Caskin T.P."/>
            <person name="Diamond M."/>
            <person name="Durham M.E."/>
            <person name="Foxe J.M."/>
            <person name="Go M."/>
            <person name="Henderson B.A."/>
            <person name="Jones I.B."/>
            <person name="McGettigan J.A."/>
            <person name="Micheletti S.J."/>
            <person name="Nasrallah M.E."/>
            <person name="Ortiz D."/>
            <person name="Piller C.R."/>
            <person name="Privatt S.R."/>
            <person name="Schneider S.L."/>
            <person name="Sharp S."/>
            <person name="Smith T.C."/>
            <person name="Stanton J.D."/>
            <person name="Ullery H.E."/>
            <person name="Wilson R.J."/>
            <person name="Serrano M.G."/>
            <person name="Buck G."/>
            <person name="Lee V."/>
            <person name="Wang Y."/>
            <person name="Carvalho R."/>
            <person name="Voegtly L."/>
            <person name="Shi R."/>
            <person name="Duckworth R."/>
            <person name="Johnson A."/>
            <person name="Loviza R."/>
            <person name="Walstead R."/>
            <person name="Shah Z."/>
            <person name="Kiflezghi M."/>
            <person name="Wade K."/>
            <person name="Ball S.L."/>
            <person name="Bradley K.W."/>
            <person name="Asai D.J."/>
            <person name="Bowman C.A."/>
            <person name="Russell D.A."/>
            <person name="Pope W.H."/>
            <person name="Jacobs-Sera D."/>
            <person name="Hendrix R.W."/>
            <person name="Hatfull G.F."/>
        </authorList>
    </citation>
    <scope>NUCLEOTIDE SEQUENCE [LARGE SCALE GENOMIC DNA]</scope>
    <source>
        <strain evidence="2 3">PUDD_83A45</strain>
    </source>
</reference>
<dbReference type="KEGG" id="crie:AK829_06535"/>
<dbReference type="PATRIC" id="fig|156976.3.peg.1299"/>
<evidence type="ECO:0000313" key="3">
    <source>
        <dbReference type="Proteomes" id="UP000060016"/>
    </source>
</evidence>
<dbReference type="EMBL" id="CP012342">
    <property type="protein sequence ID" value="AKV58880.1"/>
    <property type="molecule type" value="Genomic_DNA"/>
</dbReference>
<dbReference type="STRING" id="156976.AK829_06535"/>